<dbReference type="InterPro" id="IPR011990">
    <property type="entry name" value="TPR-like_helical_dom_sf"/>
</dbReference>
<accession>A0A4Q7MTG0</accession>
<evidence type="ECO:0000256" key="1">
    <source>
        <dbReference type="SAM" id="Phobius"/>
    </source>
</evidence>
<dbReference type="SUPFAM" id="SSF48452">
    <property type="entry name" value="TPR-like"/>
    <property type="match status" value="1"/>
</dbReference>
<dbReference type="Gene3D" id="1.25.40.10">
    <property type="entry name" value="Tetratricopeptide repeat domain"/>
    <property type="match status" value="1"/>
</dbReference>
<organism evidence="2 3">
    <name type="scientific">Pseudobacter ginsenosidimutans</name>
    <dbReference type="NCBI Taxonomy" id="661488"/>
    <lineage>
        <taxon>Bacteria</taxon>
        <taxon>Pseudomonadati</taxon>
        <taxon>Bacteroidota</taxon>
        <taxon>Chitinophagia</taxon>
        <taxon>Chitinophagales</taxon>
        <taxon>Chitinophagaceae</taxon>
        <taxon>Pseudobacter</taxon>
    </lineage>
</organism>
<keyword evidence="1" id="KW-0812">Transmembrane</keyword>
<comment type="caution">
    <text evidence="2">The sequence shown here is derived from an EMBL/GenBank/DDBJ whole genome shotgun (WGS) entry which is preliminary data.</text>
</comment>
<reference evidence="2 3" key="1">
    <citation type="submission" date="2019-02" db="EMBL/GenBank/DDBJ databases">
        <title>Genomic Encyclopedia of Type Strains, Phase IV (KMG-IV): sequencing the most valuable type-strain genomes for metagenomic binning, comparative biology and taxonomic classification.</title>
        <authorList>
            <person name="Goeker M."/>
        </authorList>
    </citation>
    <scope>NUCLEOTIDE SEQUENCE [LARGE SCALE GENOMIC DNA]</scope>
    <source>
        <strain evidence="2 3">DSM 18116</strain>
    </source>
</reference>
<dbReference type="OrthoDB" id="671970at2"/>
<proteinExistence type="predicted"/>
<keyword evidence="3" id="KW-1185">Reference proteome</keyword>
<gene>
    <name evidence="2" type="ORF">EV199_4040</name>
</gene>
<sequence>MKNPLYQVPAYLPDDNGCEQCGAPDIIHGHPTPLCQSCRQGFIRYPIPLLIKIFGGAILVLLIYCCISFPSNLTLGLHITRGKKAEAEKKFLTAQREFTKAASKNPGDIEIQCHLALAAFNNMDLTAFSVIAEKLVGKSIENDQLYRKVDDAMAKFNSYMPKDSMIELMKVHRNNIPDQSFKKYLSNHPDDIYAHFSYASILFDQNRFHPCDSILKNVLKIDAGYFPALRLMASLKREMNDYESADKYCEALLKINNEAGYAIASKARTRLKQKKDEEGLQLALQSVETDEQDPYNTATLILAYHFNGEKDKRDALIEECKNVNNEATKEFVLYATDVISGKVPFRAK</sequence>
<protein>
    <submittedName>
        <fullName evidence="2">Uncharacterized protein</fullName>
    </submittedName>
</protein>
<name>A0A4Q7MTG0_9BACT</name>
<evidence type="ECO:0000313" key="3">
    <source>
        <dbReference type="Proteomes" id="UP000293874"/>
    </source>
</evidence>
<evidence type="ECO:0000313" key="2">
    <source>
        <dbReference type="EMBL" id="RZS72125.1"/>
    </source>
</evidence>
<dbReference type="EMBL" id="SGXA01000002">
    <property type="protein sequence ID" value="RZS72125.1"/>
    <property type="molecule type" value="Genomic_DNA"/>
</dbReference>
<keyword evidence="1" id="KW-0472">Membrane</keyword>
<keyword evidence="1" id="KW-1133">Transmembrane helix</keyword>
<dbReference type="Proteomes" id="UP000293874">
    <property type="component" value="Unassembled WGS sequence"/>
</dbReference>
<feature type="transmembrane region" description="Helical" evidence="1">
    <location>
        <begin position="49"/>
        <end position="70"/>
    </location>
</feature>
<dbReference type="RefSeq" id="WP_130542574.1">
    <property type="nucleotide sequence ID" value="NZ_CP042431.1"/>
</dbReference>
<dbReference type="AlphaFoldDB" id="A0A4Q7MTG0"/>